<protein>
    <submittedName>
        <fullName evidence="1">Uncharacterized protein</fullName>
    </submittedName>
</protein>
<evidence type="ECO:0000313" key="1">
    <source>
        <dbReference type="EMBL" id="CAH0723543.1"/>
    </source>
</evidence>
<evidence type="ECO:0000313" key="2">
    <source>
        <dbReference type="Proteomes" id="UP000838878"/>
    </source>
</evidence>
<dbReference type="EMBL" id="OV170224">
    <property type="protein sequence ID" value="CAH0723543.1"/>
    <property type="molecule type" value="Genomic_DNA"/>
</dbReference>
<gene>
    <name evidence="1" type="ORF">BINO364_LOCUS9365</name>
</gene>
<proteinExistence type="predicted"/>
<sequence>MTIIILYITLNKSIHIVTHTPKQTPLSAYPNKYPHEFSTLECPAACRIYRAVISFSCTDRVQKQNKSWTAERVRQSDTRKRLAAMPHVSRALAFAASEVSRSY</sequence>
<feature type="non-terminal residue" evidence="1">
    <location>
        <position position="103"/>
    </location>
</feature>
<dbReference type="Proteomes" id="UP000838878">
    <property type="component" value="Chromosome 4"/>
</dbReference>
<organism evidence="1 2">
    <name type="scientific">Brenthis ino</name>
    <name type="common">lesser marbled fritillary</name>
    <dbReference type="NCBI Taxonomy" id="405034"/>
    <lineage>
        <taxon>Eukaryota</taxon>
        <taxon>Metazoa</taxon>
        <taxon>Ecdysozoa</taxon>
        <taxon>Arthropoda</taxon>
        <taxon>Hexapoda</taxon>
        <taxon>Insecta</taxon>
        <taxon>Pterygota</taxon>
        <taxon>Neoptera</taxon>
        <taxon>Endopterygota</taxon>
        <taxon>Lepidoptera</taxon>
        <taxon>Glossata</taxon>
        <taxon>Ditrysia</taxon>
        <taxon>Papilionoidea</taxon>
        <taxon>Nymphalidae</taxon>
        <taxon>Heliconiinae</taxon>
        <taxon>Argynnini</taxon>
        <taxon>Brenthis</taxon>
    </lineage>
</organism>
<name>A0A8J9UNW1_9NEOP</name>
<reference evidence="1" key="1">
    <citation type="submission" date="2021-12" db="EMBL/GenBank/DDBJ databases">
        <authorList>
            <person name="Martin H S."/>
        </authorList>
    </citation>
    <scope>NUCLEOTIDE SEQUENCE</scope>
</reference>
<keyword evidence="2" id="KW-1185">Reference proteome</keyword>
<dbReference type="AlphaFoldDB" id="A0A8J9UNW1"/>
<accession>A0A8J9UNW1</accession>